<dbReference type="EMBL" id="CP143786">
    <property type="protein sequence ID" value="WVN87421.1"/>
    <property type="molecule type" value="Genomic_DNA"/>
</dbReference>
<keyword evidence="4" id="KW-0539">Nucleus</keyword>
<dbReference type="SUPFAM" id="SSF46785">
    <property type="entry name" value="Winged helix' DNA-binding domain"/>
    <property type="match status" value="1"/>
</dbReference>
<evidence type="ECO:0000313" key="7">
    <source>
        <dbReference type="EMBL" id="WVN87421.1"/>
    </source>
</evidence>
<dbReference type="Pfam" id="PF00447">
    <property type="entry name" value="HSF_DNA-bind"/>
    <property type="match status" value="1"/>
</dbReference>
<feature type="region of interest" description="Disordered" evidence="6">
    <location>
        <begin position="431"/>
        <end position="472"/>
    </location>
</feature>
<evidence type="ECO:0000256" key="5">
    <source>
        <dbReference type="RuleBase" id="RU004020"/>
    </source>
</evidence>
<feature type="compositionally biased region" description="Polar residues" evidence="6">
    <location>
        <begin position="431"/>
        <end position="447"/>
    </location>
</feature>
<dbReference type="OrthoDB" id="60033at2759"/>
<sequence>MGFPSEHDLYMAGGQSGTWPKQPNFLQKLYAFLSLNPHPCPDVIYWASDSKQLVIAQPDKLVQQVLPKLFKHDKLASFGRQLNIYGFSRLFPGRQFKDANGNISNASIWAHPTLHRLSTSEELNNVKRRAPPKLIRTRRLANGEIVRTRAGPAVLEKAKEVKEVMKEGRRKRVQAWAGGGVTQLQEQGEKRQESDIQDSVPSAPFLGHAKLTTASYGDVLHTHLTNIPEITEHEARLMGCEQRQIEQLSLSFQAKDTSSTPNTLSRRTSQGLLYSSPPAVSRIDDSATTSIQDGSSLLPQTPQEWSAFLTPANSHPNKSGLHVNTNLANRRHHQRIASPIASVTFTNNEVSGTPPIYNQSCSSSVMPTPLASPRPFGSIDSNSSFATISTPTSIPSSIQASNLSLHSAVFADNSQGYSASPLKRQIQPLHSPNAASSKVQGPQTPTGTIDPRWISPAGSLWSTPSATRAPSPALISPVQKHIFPPAEFIHRLTPEFGDGEDGLFETPMFDLKTKLVPPPFNFASAIQPMKIMQGDQDERKVITKLKSNLQTTQPINHGYTLLPNTLNEHRHEAIPSIASKTFPPSSKELPLFTQLFDININGIDTSKGTIDFNENTQPHRDGTHNEHQDAMACSTLNAAGVSRFQAKSFLGYN</sequence>
<dbReference type="Proteomes" id="UP000094043">
    <property type="component" value="Chromosome 3"/>
</dbReference>
<reference evidence="7" key="2">
    <citation type="journal article" date="2022" name="Elife">
        <title>Obligate sexual reproduction of a homothallic fungus closely related to the Cryptococcus pathogenic species complex.</title>
        <authorList>
            <person name="Passer A.R."/>
            <person name="Clancey S.A."/>
            <person name="Shea T."/>
            <person name="David-Palma M."/>
            <person name="Averette A.F."/>
            <person name="Boekhout T."/>
            <person name="Porcel B.M."/>
            <person name="Nowrousian M."/>
            <person name="Cuomo C.A."/>
            <person name="Sun S."/>
            <person name="Heitman J."/>
            <person name="Coelho M.A."/>
        </authorList>
    </citation>
    <scope>NUCLEOTIDE SEQUENCE</scope>
    <source>
        <strain evidence="7">CBS 7841</strain>
    </source>
</reference>
<feature type="compositionally biased region" description="Polar residues" evidence="6">
    <location>
        <begin position="252"/>
        <end position="273"/>
    </location>
</feature>
<dbReference type="PANTHER" id="PTHR10015:SF427">
    <property type="entry name" value="HEAT SHOCK FACTOR PROTEIN"/>
    <property type="match status" value="1"/>
</dbReference>
<name>A0A1E3IDT5_9TREE</name>
<keyword evidence="3" id="KW-0238">DNA-binding</keyword>
<proteinExistence type="inferred from homology"/>
<gene>
    <name evidence="7" type="ORF">L203_102601</name>
</gene>
<evidence type="ECO:0000256" key="3">
    <source>
        <dbReference type="ARBA" id="ARBA00023125"/>
    </source>
</evidence>
<dbReference type="AlphaFoldDB" id="A0A1E3IDT5"/>
<comment type="similarity">
    <text evidence="2 5">Belongs to the HSF family.</text>
</comment>
<dbReference type="PANTHER" id="PTHR10015">
    <property type="entry name" value="HEAT SHOCK TRANSCRIPTION FACTOR"/>
    <property type="match status" value="1"/>
</dbReference>
<dbReference type="RefSeq" id="XP_066068121.1">
    <property type="nucleotide sequence ID" value="XM_066212024.1"/>
</dbReference>
<evidence type="ECO:0000256" key="2">
    <source>
        <dbReference type="ARBA" id="ARBA00006403"/>
    </source>
</evidence>
<evidence type="ECO:0000256" key="1">
    <source>
        <dbReference type="ARBA" id="ARBA00004123"/>
    </source>
</evidence>
<organism evidence="7 8">
    <name type="scientific">Cryptococcus depauperatus CBS 7841</name>
    <dbReference type="NCBI Taxonomy" id="1295531"/>
    <lineage>
        <taxon>Eukaryota</taxon>
        <taxon>Fungi</taxon>
        <taxon>Dikarya</taxon>
        <taxon>Basidiomycota</taxon>
        <taxon>Agaricomycotina</taxon>
        <taxon>Tremellomycetes</taxon>
        <taxon>Tremellales</taxon>
        <taxon>Cryptococcaceae</taxon>
        <taxon>Cryptococcus</taxon>
    </lineage>
</organism>
<dbReference type="VEuPathDB" id="FungiDB:L203_03967"/>
<protein>
    <submittedName>
        <fullName evidence="7">Uncharacterized protein</fullName>
    </submittedName>
</protein>
<reference evidence="7" key="3">
    <citation type="submission" date="2024-01" db="EMBL/GenBank/DDBJ databases">
        <authorList>
            <person name="Coelho M.A."/>
            <person name="David-Palma M."/>
            <person name="Shea T."/>
            <person name="Sun S."/>
            <person name="Cuomo C.A."/>
            <person name="Heitman J."/>
        </authorList>
    </citation>
    <scope>NUCLEOTIDE SEQUENCE</scope>
    <source>
        <strain evidence="7">CBS 7841</strain>
    </source>
</reference>
<dbReference type="Gene3D" id="1.10.10.10">
    <property type="entry name" value="Winged helix-like DNA-binding domain superfamily/Winged helix DNA-binding domain"/>
    <property type="match status" value="1"/>
</dbReference>
<dbReference type="GeneID" id="91086812"/>
<dbReference type="SMART" id="SM00415">
    <property type="entry name" value="HSF"/>
    <property type="match status" value="1"/>
</dbReference>
<dbReference type="KEGG" id="cdep:91086812"/>
<evidence type="ECO:0000313" key="8">
    <source>
        <dbReference type="Proteomes" id="UP000094043"/>
    </source>
</evidence>
<dbReference type="InterPro" id="IPR036390">
    <property type="entry name" value="WH_DNA-bd_sf"/>
</dbReference>
<keyword evidence="8" id="KW-1185">Reference proteome</keyword>
<accession>A0A1E3IDT5</accession>
<feature type="region of interest" description="Disordered" evidence="6">
    <location>
        <begin position="252"/>
        <end position="283"/>
    </location>
</feature>
<dbReference type="InterPro" id="IPR036388">
    <property type="entry name" value="WH-like_DNA-bd_sf"/>
</dbReference>
<evidence type="ECO:0000256" key="6">
    <source>
        <dbReference type="SAM" id="MobiDB-lite"/>
    </source>
</evidence>
<reference evidence="7" key="1">
    <citation type="submission" date="2016-06" db="EMBL/GenBank/DDBJ databases">
        <authorList>
            <person name="Cuomo C."/>
            <person name="Litvintseva A."/>
            <person name="Heitman J."/>
            <person name="Chen Y."/>
            <person name="Sun S."/>
            <person name="Springer D."/>
            <person name="Dromer F."/>
            <person name="Young S."/>
            <person name="Zeng Q."/>
            <person name="Chapman S."/>
            <person name="Gujja S."/>
            <person name="Saif S."/>
            <person name="Birren B."/>
        </authorList>
    </citation>
    <scope>NUCLEOTIDE SEQUENCE</scope>
    <source>
        <strain evidence="7">CBS 7841</strain>
    </source>
</reference>
<dbReference type="InterPro" id="IPR000232">
    <property type="entry name" value="HSF_DNA-bd"/>
</dbReference>
<dbReference type="GO" id="GO:0005634">
    <property type="term" value="C:nucleus"/>
    <property type="evidence" value="ECO:0007669"/>
    <property type="project" value="UniProtKB-SubCell"/>
</dbReference>
<dbReference type="GO" id="GO:0003700">
    <property type="term" value="F:DNA-binding transcription factor activity"/>
    <property type="evidence" value="ECO:0007669"/>
    <property type="project" value="InterPro"/>
</dbReference>
<comment type="subcellular location">
    <subcellularLocation>
        <location evidence="1">Nucleus</location>
    </subcellularLocation>
</comment>
<evidence type="ECO:0000256" key="4">
    <source>
        <dbReference type="ARBA" id="ARBA00023242"/>
    </source>
</evidence>
<dbReference type="GO" id="GO:0043565">
    <property type="term" value="F:sequence-specific DNA binding"/>
    <property type="evidence" value="ECO:0007669"/>
    <property type="project" value="InterPro"/>
</dbReference>